<sequence>MDAELGHWVVLGMYVGPPTTSYLKSQRIMAAPNPQNSTGPRFCEHPSGRFVVSWTEKDKELLKAVLSHFWVKLWTPLLWEEPQQPTSDLMVGEANMSRLKQVAEYYNDHITEYELYVKAQLILVTEQDVRAIIEHVSKNPNLGKNHWISLPDGSIPVGTTPSVAELRQLMMPIEDAKSAKLAAEG</sequence>
<gene>
    <name evidence="1" type="ORF">HYALB_00010290</name>
</gene>
<dbReference type="Proteomes" id="UP000701801">
    <property type="component" value="Unassembled WGS sequence"/>
</dbReference>
<accession>A0A9N9LVI2</accession>
<comment type="caution">
    <text evidence="1">The sequence shown here is derived from an EMBL/GenBank/DDBJ whole genome shotgun (WGS) entry which is preliminary data.</text>
</comment>
<protein>
    <submittedName>
        <fullName evidence="1">Uncharacterized protein</fullName>
    </submittedName>
</protein>
<evidence type="ECO:0000313" key="1">
    <source>
        <dbReference type="EMBL" id="CAG8978291.1"/>
    </source>
</evidence>
<dbReference type="EMBL" id="CAJVRM010000250">
    <property type="protein sequence ID" value="CAG8978291.1"/>
    <property type="molecule type" value="Genomic_DNA"/>
</dbReference>
<name>A0A9N9LVI2_9HELO</name>
<dbReference type="OrthoDB" id="10348888at2759"/>
<organism evidence="1 2">
    <name type="scientific">Hymenoscyphus albidus</name>
    <dbReference type="NCBI Taxonomy" id="595503"/>
    <lineage>
        <taxon>Eukaryota</taxon>
        <taxon>Fungi</taxon>
        <taxon>Dikarya</taxon>
        <taxon>Ascomycota</taxon>
        <taxon>Pezizomycotina</taxon>
        <taxon>Leotiomycetes</taxon>
        <taxon>Helotiales</taxon>
        <taxon>Helotiaceae</taxon>
        <taxon>Hymenoscyphus</taxon>
    </lineage>
</organism>
<dbReference type="AlphaFoldDB" id="A0A9N9LVI2"/>
<keyword evidence="2" id="KW-1185">Reference proteome</keyword>
<reference evidence="1" key="1">
    <citation type="submission" date="2021-07" db="EMBL/GenBank/DDBJ databases">
        <authorList>
            <person name="Durling M."/>
        </authorList>
    </citation>
    <scope>NUCLEOTIDE SEQUENCE</scope>
</reference>
<evidence type="ECO:0000313" key="2">
    <source>
        <dbReference type="Proteomes" id="UP000701801"/>
    </source>
</evidence>
<proteinExistence type="predicted"/>